<organism evidence="4 5">
    <name type="scientific">Streptomyces kanamyceticus</name>
    <dbReference type="NCBI Taxonomy" id="1967"/>
    <lineage>
        <taxon>Bacteria</taxon>
        <taxon>Bacillati</taxon>
        <taxon>Actinomycetota</taxon>
        <taxon>Actinomycetes</taxon>
        <taxon>Kitasatosporales</taxon>
        <taxon>Streptomycetaceae</taxon>
        <taxon>Streptomyces</taxon>
    </lineage>
</organism>
<proteinExistence type="predicted"/>
<evidence type="ECO:0000313" key="5">
    <source>
        <dbReference type="Proteomes" id="UP000325529"/>
    </source>
</evidence>
<keyword evidence="2" id="KW-0472">Membrane</keyword>
<evidence type="ECO:0000313" key="4">
    <source>
        <dbReference type="EMBL" id="QEU93303.1"/>
    </source>
</evidence>
<dbReference type="InterPro" id="IPR055568">
    <property type="entry name" value="DUF7144"/>
</dbReference>
<evidence type="ECO:0000256" key="2">
    <source>
        <dbReference type="SAM" id="Phobius"/>
    </source>
</evidence>
<accession>A0A5J6GDN2</accession>
<keyword evidence="2" id="KW-0812">Transmembrane</keyword>
<dbReference type="Proteomes" id="UP000325529">
    <property type="component" value="Chromosome"/>
</dbReference>
<evidence type="ECO:0000259" key="3">
    <source>
        <dbReference type="Pfam" id="PF23636"/>
    </source>
</evidence>
<feature type="transmembrane region" description="Helical" evidence="2">
    <location>
        <begin position="99"/>
        <end position="118"/>
    </location>
</feature>
<name>A0A5J6GDN2_STRKN</name>
<feature type="transmembrane region" description="Helical" evidence="2">
    <location>
        <begin position="24"/>
        <end position="48"/>
    </location>
</feature>
<feature type="transmembrane region" description="Helical" evidence="2">
    <location>
        <begin position="76"/>
        <end position="94"/>
    </location>
</feature>
<dbReference type="KEGG" id="ska:CP970_22365"/>
<gene>
    <name evidence="4" type="ORF">CP970_22365</name>
</gene>
<feature type="region of interest" description="Disordered" evidence="1">
    <location>
        <begin position="1"/>
        <end position="20"/>
    </location>
</feature>
<keyword evidence="5" id="KW-1185">Reference proteome</keyword>
<dbReference type="EMBL" id="CP023699">
    <property type="protein sequence ID" value="QEU93303.1"/>
    <property type="molecule type" value="Genomic_DNA"/>
</dbReference>
<sequence length="156" mass="16957">MAEQQYSPGRAGPGAPPPEPEHRVGVLTVGGVVFAACVMGLAGAYHMIAGLSAVLNENYYQAQNDYSYDFDVNTRGWIEMITGIVVLAAALSLFSGRTWARGIGIVIAVLSAMENFFFTPYHPVWSALIIFLDVLVIWSLATYGRREAHKVYGAPM</sequence>
<feature type="transmembrane region" description="Helical" evidence="2">
    <location>
        <begin position="124"/>
        <end position="143"/>
    </location>
</feature>
<evidence type="ECO:0000256" key="1">
    <source>
        <dbReference type="SAM" id="MobiDB-lite"/>
    </source>
</evidence>
<dbReference type="AlphaFoldDB" id="A0A5J6GDN2"/>
<keyword evidence="2" id="KW-1133">Transmembrane helix</keyword>
<dbReference type="Pfam" id="PF23636">
    <property type="entry name" value="DUF7144"/>
    <property type="match status" value="1"/>
</dbReference>
<dbReference type="RefSeq" id="WP_055554600.1">
    <property type="nucleotide sequence ID" value="NZ_CP023699.1"/>
</dbReference>
<dbReference type="OrthoDB" id="4482242at2"/>
<protein>
    <recommendedName>
        <fullName evidence="3">DUF7144 domain-containing protein</fullName>
    </recommendedName>
</protein>
<feature type="domain" description="DUF7144" evidence="3">
    <location>
        <begin position="32"/>
        <end position="145"/>
    </location>
</feature>
<reference evidence="4 5" key="1">
    <citation type="submission" date="2017-09" db="EMBL/GenBank/DDBJ databases">
        <authorList>
            <person name="Lee N."/>
            <person name="Cho B.-K."/>
        </authorList>
    </citation>
    <scope>NUCLEOTIDE SEQUENCE [LARGE SCALE GENOMIC DNA]</scope>
    <source>
        <strain evidence="4 5">ATCC 12853</strain>
    </source>
</reference>